<sequence>MSSDEAASVAVAVLFGLACIACVISKKIAGFKLHLLLGLSSAFRCIGFAARAAQLNDPTNTDLAAVSLVFRQAGYGISIAVLCILSGCYFKNARQEMKPPRAFPVWSIGVRLLIAPVIVFGPLMGICIAVLVYGVTTPDSLHTAEKLRKGSSWTFMGIVSILHILANVHMLQALCLLLQLSTIFRVVSLYHPEYATNPNLLYPLQVLPELLYILLLLLPTVMVRVGMVDKYGAFAAAVKAGQPYAPSAAASDAHGAPAHSSLQGGKHAATDIEANGQQ</sequence>
<dbReference type="Proteomes" id="UP001205105">
    <property type="component" value="Unassembled WGS sequence"/>
</dbReference>
<comment type="caution">
    <text evidence="3">The sequence shown here is derived from an EMBL/GenBank/DDBJ whole genome shotgun (WGS) entry which is preliminary data.</text>
</comment>
<evidence type="ECO:0000256" key="1">
    <source>
        <dbReference type="SAM" id="MobiDB-lite"/>
    </source>
</evidence>
<reference evidence="3" key="1">
    <citation type="submission" date="2020-11" db="EMBL/GenBank/DDBJ databases">
        <title>Chlorella ohadii genome sequencing and assembly.</title>
        <authorList>
            <person name="Murik O."/>
            <person name="Treves H."/>
            <person name="Kedem I."/>
            <person name="Shotland Y."/>
            <person name="Kaplan A."/>
        </authorList>
    </citation>
    <scope>NUCLEOTIDE SEQUENCE</scope>
    <source>
        <strain evidence="3">1</strain>
    </source>
</reference>
<keyword evidence="4" id="KW-1185">Reference proteome</keyword>
<feature type="transmembrane region" description="Helical" evidence="2">
    <location>
        <begin position="6"/>
        <end position="24"/>
    </location>
</feature>
<evidence type="ECO:0000313" key="3">
    <source>
        <dbReference type="EMBL" id="KAI7845157.1"/>
    </source>
</evidence>
<keyword evidence="2" id="KW-0472">Membrane</keyword>
<proteinExistence type="predicted"/>
<protein>
    <submittedName>
        <fullName evidence="3">Uncharacterized protein</fullName>
    </submittedName>
</protein>
<feature type="region of interest" description="Disordered" evidence="1">
    <location>
        <begin position="247"/>
        <end position="278"/>
    </location>
</feature>
<accession>A0AAD5DWX3</accession>
<feature type="transmembrane region" description="Helical" evidence="2">
    <location>
        <begin position="33"/>
        <end position="53"/>
    </location>
</feature>
<keyword evidence="2" id="KW-0812">Transmembrane</keyword>
<dbReference type="AlphaFoldDB" id="A0AAD5DWX3"/>
<dbReference type="EMBL" id="JADXDR010000020">
    <property type="protein sequence ID" value="KAI7845157.1"/>
    <property type="molecule type" value="Genomic_DNA"/>
</dbReference>
<evidence type="ECO:0000313" key="4">
    <source>
        <dbReference type="Proteomes" id="UP001205105"/>
    </source>
</evidence>
<feature type="compositionally biased region" description="Low complexity" evidence="1">
    <location>
        <begin position="247"/>
        <end position="261"/>
    </location>
</feature>
<keyword evidence="2" id="KW-1133">Transmembrane helix</keyword>
<evidence type="ECO:0000256" key="2">
    <source>
        <dbReference type="SAM" id="Phobius"/>
    </source>
</evidence>
<feature type="transmembrane region" description="Helical" evidence="2">
    <location>
        <begin position="112"/>
        <end position="135"/>
    </location>
</feature>
<organism evidence="3 4">
    <name type="scientific">Chlorella ohadii</name>
    <dbReference type="NCBI Taxonomy" id="2649997"/>
    <lineage>
        <taxon>Eukaryota</taxon>
        <taxon>Viridiplantae</taxon>
        <taxon>Chlorophyta</taxon>
        <taxon>core chlorophytes</taxon>
        <taxon>Trebouxiophyceae</taxon>
        <taxon>Chlorellales</taxon>
        <taxon>Chlorellaceae</taxon>
        <taxon>Chlorella clade</taxon>
        <taxon>Chlorella</taxon>
    </lineage>
</organism>
<name>A0AAD5DWX3_9CHLO</name>
<feature type="transmembrane region" description="Helical" evidence="2">
    <location>
        <begin position="210"/>
        <end position="227"/>
    </location>
</feature>
<gene>
    <name evidence="3" type="ORF">COHA_001202</name>
</gene>
<feature type="transmembrane region" description="Helical" evidence="2">
    <location>
        <begin position="73"/>
        <end position="91"/>
    </location>
</feature>